<gene>
    <name evidence="2" type="ORF">GFD22_01335</name>
</gene>
<organism evidence="2 3">
    <name type="scientific">Bifidobacterium avesanii</name>
    <dbReference type="NCBI Taxonomy" id="1798157"/>
    <lineage>
        <taxon>Bacteria</taxon>
        <taxon>Bacillati</taxon>
        <taxon>Actinomycetota</taxon>
        <taxon>Actinomycetes</taxon>
        <taxon>Bifidobacteriales</taxon>
        <taxon>Bifidobacteriaceae</taxon>
        <taxon>Bifidobacterium</taxon>
    </lineage>
</organism>
<comment type="caution">
    <text evidence="2">The sequence shown here is derived from an EMBL/GenBank/DDBJ whole genome shotgun (WGS) entry which is preliminary data.</text>
</comment>
<dbReference type="OrthoDB" id="1407586at2"/>
<dbReference type="AlphaFoldDB" id="A0A7K3TG41"/>
<evidence type="ECO:0000313" key="2">
    <source>
        <dbReference type="EMBL" id="NEG77649.1"/>
    </source>
</evidence>
<evidence type="ECO:0000313" key="3">
    <source>
        <dbReference type="Proteomes" id="UP000469763"/>
    </source>
</evidence>
<dbReference type="RefSeq" id="WP_152349567.1">
    <property type="nucleotide sequence ID" value="NZ_WBSN01000001.1"/>
</dbReference>
<name>A0A7K3TG41_9BIFI</name>
<evidence type="ECO:0000256" key="1">
    <source>
        <dbReference type="SAM" id="MobiDB-lite"/>
    </source>
</evidence>
<reference evidence="2 3" key="1">
    <citation type="submission" date="2019-10" db="EMBL/GenBank/DDBJ databases">
        <title>Bifidobacterium from non-human primates.</title>
        <authorList>
            <person name="Modesto M."/>
        </authorList>
    </citation>
    <scope>NUCLEOTIDE SEQUENCE [LARGE SCALE GENOMIC DNA]</scope>
    <source>
        <strain evidence="2 3">TREC</strain>
    </source>
</reference>
<keyword evidence="3" id="KW-1185">Reference proteome</keyword>
<dbReference type="InterPro" id="IPR032466">
    <property type="entry name" value="Metal_Hydrolase"/>
</dbReference>
<protein>
    <submittedName>
        <fullName evidence="2">Uncharacterized protein</fullName>
    </submittedName>
</protein>
<dbReference type="EMBL" id="WHZY01000001">
    <property type="protein sequence ID" value="NEG77649.1"/>
    <property type="molecule type" value="Genomic_DNA"/>
</dbReference>
<feature type="region of interest" description="Disordered" evidence="1">
    <location>
        <begin position="110"/>
        <end position="137"/>
    </location>
</feature>
<sequence length="137" mass="15158">MVRRFFSGFDYELTPAATDRTAESLARELDRANVVKAVIPGRQVYETTNEELFDYAAQDPERFLVFPFLDVAKPEEALETIERDVVARGAGPASGRRAHDSRSGAVRLLVPARPGRAGHRQHPQLASRSRRGAQGAL</sequence>
<accession>A0A7K3TG41</accession>
<dbReference type="Proteomes" id="UP000469763">
    <property type="component" value="Unassembled WGS sequence"/>
</dbReference>
<dbReference type="SUPFAM" id="SSF51556">
    <property type="entry name" value="Metallo-dependent hydrolases"/>
    <property type="match status" value="1"/>
</dbReference>
<dbReference type="Gene3D" id="3.20.20.140">
    <property type="entry name" value="Metal-dependent hydrolases"/>
    <property type="match status" value="1"/>
</dbReference>
<proteinExistence type="predicted"/>